<dbReference type="NCBIfam" id="NF046065">
    <property type="entry name" value="MtxRegRemB"/>
    <property type="match status" value="1"/>
</dbReference>
<proteinExistence type="predicted"/>
<name>A0A2N3LFU8_9BACI</name>
<dbReference type="EMBL" id="PIQO01000018">
    <property type="protein sequence ID" value="PKR83496.1"/>
    <property type="molecule type" value="Genomic_DNA"/>
</dbReference>
<sequence length="82" mass="9266">MYIHVGEDVLVGSNEIIAILDKESVQDSSITQEFIQTRTKEVINLSKGEFKSIIITSHHVYLSPLASSTLNKRTKYENQQIS</sequence>
<evidence type="ECO:0000313" key="2">
    <source>
        <dbReference type="Proteomes" id="UP000233440"/>
    </source>
</evidence>
<organism evidence="1 2">
    <name type="scientific">Heyndrickxia camelliae</name>
    <dbReference type="NCBI Taxonomy" id="1707093"/>
    <lineage>
        <taxon>Bacteria</taxon>
        <taxon>Bacillati</taxon>
        <taxon>Bacillota</taxon>
        <taxon>Bacilli</taxon>
        <taxon>Bacillales</taxon>
        <taxon>Bacillaceae</taxon>
        <taxon>Heyndrickxia</taxon>
    </lineage>
</organism>
<gene>
    <name evidence="1" type="ORF">CWO92_19235</name>
</gene>
<dbReference type="Proteomes" id="UP000233440">
    <property type="component" value="Unassembled WGS sequence"/>
</dbReference>
<reference evidence="1 2" key="1">
    <citation type="submission" date="2017-11" db="EMBL/GenBank/DDBJ databases">
        <title>Bacillus camelliae sp. nov., isolated from pu'er tea.</title>
        <authorList>
            <person name="Niu L."/>
        </authorList>
    </citation>
    <scope>NUCLEOTIDE SEQUENCE [LARGE SCALE GENOMIC DNA]</scope>
    <source>
        <strain evidence="1 2">7578-1</strain>
    </source>
</reference>
<dbReference type="AlphaFoldDB" id="A0A2N3LFU8"/>
<dbReference type="Pfam" id="PF04025">
    <property type="entry name" value="RemA-like"/>
    <property type="match status" value="1"/>
</dbReference>
<comment type="caution">
    <text evidence="1">The sequence shown here is derived from an EMBL/GenBank/DDBJ whole genome shotgun (WGS) entry which is preliminary data.</text>
</comment>
<dbReference type="OrthoDB" id="9811390at2"/>
<dbReference type="InterPro" id="IPR007169">
    <property type="entry name" value="RemA-like"/>
</dbReference>
<keyword evidence="2" id="KW-1185">Reference proteome</keyword>
<accession>A0A2N3LFU8</accession>
<protein>
    <submittedName>
        <fullName evidence="1">DUF370 domain-containing protein</fullName>
    </submittedName>
</protein>
<dbReference type="RefSeq" id="WP_101355836.1">
    <property type="nucleotide sequence ID" value="NZ_PIQO01000018.1"/>
</dbReference>
<evidence type="ECO:0000313" key="1">
    <source>
        <dbReference type="EMBL" id="PKR83496.1"/>
    </source>
</evidence>